<evidence type="ECO:0000256" key="11">
    <source>
        <dbReference type="PIRSR" id="PIRSR006268-2"/>
    </source>
</evidence>
<gene>
    <name evidence="13" type="ORF">DEF21_16820</name>
    <name evidence="14" type="ORF">DHR80_05135</name>
</gene>
<dbReference type="PANTHER" id="PTHR30040">
    <property type="entry name" value="THIAMINE BIOSYNTHESIS LIPOPROTEIN APBE"/>
    <property type="match status" value="1"/>
</dbReference>
<comment type="catalytic activity">
    <reaction evidence="9 10">
        <text>L-threonyl-[protein] + FAD = FMN-L-threonyl-[protein] + AMP + H(+)</text>
        <dbReference type="Rhea" id="RHEA:36847"/>
        <dbReference type="Rhea" id="RHEA-COMP:11060"/>
        <dbReference type="Rhea" id="RHEA-COMP:11061"/>
        <dbReference type="ChEBI" id="CHEBI:15378"/>
        <dbReference type="ChEBI" id="CHEBI:30013"/>
        <dbReference type="ChEBI" id="CHEBI:57692"/>
        <dbReference type="ChEBI" id="CHEBI:74257"/>
        <dbReference type="ChEBI" id="CHEBI:456215"/>
        <dbReference type="EC" id="2.7.1.180"/>
    </reaction>
</comment>
<feature type="chain" id="PRO_5039798038" description="FAD:protein FMN transferase" evidence="12">
    <location>
        <begin position="29"/>
        <end position="308"/>
    </location>
</feature>
<evidence type="ECO:0000313" key="14">
    <source>
        <dbReference type="EMBL" id="HCW66594.1"/>
    </source>
</evidence>
<evidence type="ECO:0000256" key="12">
    <source>
        <dbReference type="SAM" id="SignalP"/>
    </source>
</evidence>
<evidence type="ECO:0000256" key="6">
    <source>
        <dbReference type="ARBA" id="ARBA00022827"/>
    </source>
</evidence>
<protein>
    <recommendedName>
        <fullName evidence="2 10">FAD:protein FMN transferase</fullName>
        <ecNumber evidence="1 10">2.7.1.180</ecNumber>
    </recommendedName>
    <alternativeName>
        <fullName evidence="8 10">Flavin transferase</fullName>
    </alternativeName>
</protein>
<feature type="signal peptide" evidence="12">
    <location>
        <begin position="1"/>
        <end position="28"/>
    </location>
</feature>
<comment type="cofactor">
    <cofactor evidence="11">
        <name>Mg(2+)</name>
        <dbReference type="ChEBI" id="CHEBI:18420"/>
    </cofactor>
    <cofactor evidence="11">
        <name>Mn(2+)</name>
        <dbReference type="ChEBI" id="CHEBI:29035"/>
    </cofactor>
    <text evidence="11">Magnesium. Can also use manganese.</text>
</comment>
<comment type="caution">
    <text evidence="13">The sequence shown here is derived from an EMBL/GenBank/DDBJ whole genome shotgun (WGS) entry which is preliminary data.</text>
</comment>
<evidence type="ECO:0000313" key="13">
    <source>
        <dbReference type="EMBL" id="HBU99548.1"/>
    </source>
</evidence>
<evidence type="ECO:0000256" key="3">
    <source>
        <dbReference type="ARBA" id="ARBA00022630"/>
    </source>
</evidence>
<dbReference type="PROSITE" id="PS51318">
    <property type="entry name" value="TAT"/>
    <property type="match status" value="1"/>
</dbReference>
<evidence type="ECO:0000256" key="10">
    <source>
        <dbReference type="PIRNR" id="PIRNR006268"/>
    </source>
</evidence>
<evidence type="ECO:0000313" key="15">
    <source>
        <dbReference type="Proteomes" id="UP000264179"/>
    </source>
</evidence>
<feature type="binding site" evidence="11">
    <location>
        <position position="172"/>
    </location>
    <ligand>
        <name>Mg(2+)</name>
        <dbReference type="ChEBI" id="CHEBI:18420"/>
    </ligand>
</feature>
<keyword evidence="5 10" id="KW-0479">Metal-binding</keyword>
<feature type="binding site" evidence="11">
    <location>
        <position position="281"/>
    </location>
    <ligand>
        <name>Mg(2+)</name>
        <dbReference type="ChEBI" id="CHEBI:18420"/>
    </ligand>
</feature>
<accession>A0A358HWN3</accession>
<dbReference type="InterPro" id="IPR006311">
    <property type="entry name" value="TAT_signal"/>
</dbReference>
<sequence>MPAISRRRFLTIFAAAGTLATVPFASQAQHPIRTWKGVAMGSAASISLSHPDSDKILSRATRELERLENIFSLYRDHSTLAQLNRNGVIDAPPFEFLECLGLCGTINRASTGLFDPTVQSLWQLYAQSYSQGQAPLSASIQETFSRTGWDKVLIDQNRVAFKQPNMAMTLNGIAQGYVADRIATLLRNDGLTDVLINTGEFAALGGHPEGKDWPVSIDTGSGIEKDKVMLRDRALATSLPNGTFFDQAGLVGHILDPRTGKPAPARRHSVSVTAPKAALADGLSTAICLMNKEEADQLLGQFPSAKMV</sequence>
<dbReference type="EC" id="2.7.1.180" evidence="1 10"/>
<dbReference type="EMBL" id="DPOP01000050">
    <property type="protein sequence ID" value="HCW66594.1"/>
    <property type="molecule type" value="Genomic_DNA"/>
</dbReference>
<evidence type="ECO:0000256" key="8">
    <source>
        <dbReference type="ARBA" id="ARBA00031306"/>
    </source>
</evidence>
<organism evidence="13 16">
    <name type="scientific">Thalassospira lucentensis</name>
    <dbReference type="NCBI Taxonomy" id="168935"/>
    <lineage>
        <taxon>Bacteria</taxon>
        <taxon>Pseudomonadati</taxon>
        <taxon>Pseudomonadota</taxon>
        <taxon>Alphaproteobacteria</taxon>
        <taxon>Rhodospirillales</taxon>
        <taxon>Thalassospiraceae</taxon>
        <taxon>Thalassospira</taxon>
    </lineage>
</organism>
<dbReference type="Gene3D" id="3.10.520.10">
    <property type="entry name" value="ApbE-like domains"/>
    <property type="match status" value="1"/>
</dbReference>
<dbReference type="InterPro" id="IPR024932">
    <property type="entry name" value="ApbE"/>
</dbReference>
<evidence type="ECO:0000313" key="16">
    <source>
        <dbReference type="Proteomes" id="UP000264753"/>
    </source>
</evidence>
<dbReference type="GO" id="GO:0016740">
    <property type="term" value="F:transferase activity"/>
    <property type="evidence" value="ECO:0007669"/>
    <property type="project" value="UniProtKB-UniRule"/>
</dbReference>
<dbReference type="AlphaFoldDB" id="A0A358HWN3"/>
<dbReference type="InterPro" id="IPR003374">
    <property type="entry name" value="ApbE-like_sf"/>
</dbReference>
<keyword evidence="6 10" id="KW-0274">FAD</keyword>
<evidence type="ECO:0000256" key="9">
    <source>
        <dbReference type="ARBA" id="ARBA00048540"/>
    </source>
</evidence>
<dbReference type="GO" id="GO:0046872">
    <property type="term" value="F:metal ion binding"/>
    <property type="evidence" value="ECO:0007669"/>
    <property type="project" value="UniProtKB-UniRule"/>
</dbReference>
<keyword evidence="7 10" id="KW-0460">Magnesium</keyword>
<dbReference type="RefSeq" id="WP_277276824.1">
    <property type="nucleotide sequence ID" value="NZ_DPOP01000050.1"/>
</dbReference>
<dbReference type="PANTHER" id="PTHR30040:SF2">
    <property type="entry name" value="FAD:PROTEIN FMN TRANSFERASE"/>
    <property type="match status" value="1"/>
</dbReference>
<dbReference type="Proteomes" id="UP000264753">
    <property type="component" value="Unassembled WGS sequence"/>
</dbReference>
<evidence type="ECO:0000256" key="1">
    <source>
        <dbReference type="ARBA" id="ARBA00011955"/>
    </source>
</evidence>
<keyword evidence="12" id="KW-0732">Signal</keyword>
<proteinExistence type="inferred from homology"/>
<evidence type="ECO:0000256" key="5">
    <source>
        <dbReference type="ARBA" id="ARBA00022723"/>
    </source>
</evidence>
<name>A0A358HWN3_9PROT</name>
<reference evidence="15 16" key="1">
    <citation type="journal article" date="2018" name="Nat. Biotechnol.">
        <title>A standardized bacterial taxonomy based on genome phylogeny substantially revises the tree of life.</title>
        <authorList>
            <person name="Parks D.H."/>
            <person name="Chuvochina M."/>
            <person name="Waite D.W."/>
            <person name="Rinke C."/>
            <person name="Skarshewski A."/>
            <person name="Chaumeil P.A."/>
            <person name="Hugenholtz P."/>
        </authorList>
    </citation>
    <scope>NUCLEOTIDE SEQUENCE [LARGE SCALE GENOMIC DNA]</scope>
    <source>
        <strain evidence="13">UBA8707</strain>
        <strain evidence="14">UBA9881</strain>
    </source>
</reference>
<comment type="similarity">
    <text evidence="10">Belongs to the ApbE family.</text>
</comment>
<evidence type="ECO:0000256" key="4">
    <source>
        <dbReference type="ARBA" id="ARBA00022679"/>
    </source>
</evidence>
<feature type="binding site" evidence="11">
    <location>
        <position position="285"/>
    </location>
    <ligand>
        <name>Mg(2+)</name>
        <dbReference type="ChEBI" id="CHEBI:18420"/>
    </ligand>
</feature>
<dbReference type="Pfam" id="PF02424">
    <property type="entry name" value="ApbE"/>
    <property type="match status" value="1"/>
</dbReference>
<dbReference type="EMBL" id="DOOG01000141">
    <property type="protein sequence ID" value="HBU99548.1"/>
    <property type="molecule type" value="Genomic_DNA"/>
</dbReference>
<evidence type="ECO:0000256" key="2">
    <source>
        <dbReference type="ARBA" id="ARBA00016337"/>
    </source>
</evidence>
<dbReference type="Proteomes" id="UP000264179">
    <property type="component" value="Unassembled WGS sequence"/>
</dbReference>
<evidence type="ECO:0000256" key="7">
    <source>
        <dbReference type="ARBA" id="ARBA00022842"/>
    </source>
</evidence>
<dbReference type="PIRSF" id="PIRSF006268">
    <property type="entry name" value="ApbE"/>
    <property type="match status" value="1"/>
</dbReference>
<keyword evidence="4 10" id="KW-0808">Transferase</keyword>
<dbReference type="SUPFAM" id="SSF143631">
    <property type="entry name" value="ApbE-like"/>
    <property type="match status" value="1"/>
</dbReference>
<keyword evidence="3 10" id="KW-0285">Flavoprotein</keyword>